<accession>A0A9E4KAE2</accession>
<dbReference type="SUPFAM" id="SSF53383">
    <property type="entry name" value="PLP-dependent transferases"/>
    <property type="match status" value="1"/>
</dbReference>
<evidence type="ECO:0000256" key="2">
    <source>
        <dbReference type="ARBA" id="ARBA00037999"/>
    </source>
</evidence>
<evidence type="ECO:0000313" key="6">
    <source>
        <dbReference type="EMBL" id="MCG7946045.1"/>
    </source>
</evidence>
<dbReference type="PIRSF" id="PIRSF000390">
    <property type="entry name" value="PLP_StrS"/>
    <property type="match status" value="1"/>
</dbReference>
<dbReference type="InterPro" id="IPR000653">
    <property type="entry name" value="DegT/StrS_aminotransferase"/>
</dbReference>
<organism evidence="6 7">
    <name type="scientific">Candidatus Thiodiazotropha taylori</name>
    <dbReference type="NCBI Taxonomy" id="2792791"/>
    <lineage>
        <taxon>Bacteria</taxon>
        <taxon>Pseudomonadati</taxon>
        <taxon>Pseudomonadota</taxon>
        <taxon>Gammaproteobacteria</taxon>
        <taxon>Chromatiales</taxon>
        <taxon>Sedimenticolaceae</taxon>
        <taxon>Candidatus Thiodiazotropha</taxon>
    </lineage>
</organism>
<gene>
    <name evidence="6" type="ORF">JAZ07_06805</name>
</gene>
<protein>
    <submittedName>
        <fullName evidence="6">DegT/DnrJ/EryC1/StrS family aminotransferase</fullName>
    </submittedName>
</protein>
<dbReference type="EMBL" id="JAEPCM010000220">
    <property type="protein sequence ID" value="MCG7946045.1"/>
    <property type="molecule type" value="Genomic_DNA"/>
</dbReference>
<comment type="similarity">
    <text evidence="2 5">Belongs to the DegT/DnrJ/EryC1 family.</text>
</comment>
<feature type="modified residue" description="N6-(pyridoxal phosphate)lysine" evidence="4">
    <location>
        <position position="183"/>
    </location>
</feature>
<dbReference type="Gene3D" id="3.40.640.10">
    <property type="entry name" value="Type I PLP-dependent aspartate aminotransferase-like (Major domain)"/>
    <property type="match status" value="1"/>
</dbReference>
<dbReference type="Gene3D" id="3.90.1150.10">
    <property type="entry name" value="Aspartate Aminotransferase, domain 1"/>
    <property type="match status" value="1"/>
</dbReference>
<evidence type="ECO:0000256" key="5">
    <source>
        <dbReference type="RuleBase" id="RU004508"/>
    </source>
</evidence>
<dbReference type="Pfam" id="PF01041">
    <property type="entry name" value="DegT_DnrJ_EryC1"/>
    <property type="match status" value="2"/>
</dbReference>
<dbReference type="GO" id="GO:0008483">
    <property type="term" value="F:transaminase activity"/>
    <property type="evidence" value="ECO:0007669"/>
    <property type="project" value="UniProtKB-KW"/>
</dbReference>
<reference evidence="6" key="1">
    <citation type="journal article" date="2021" name="Proc. Natl. Acad. Sci. U.S.A.">
        <title>Global biogeography of chemosynthetic symbionts reveals both localized and globally distributed symbiont groups. .</title>
        <authorList>
            <person name="Osvatic J.T."/>
            <person name="Wilkins L.G.E."/>
            <person name="Leibrecht L."/>
            <person name="Leray M."/>
            <person name="Zauner S."/>
            <person name="Polzin J."/>
            <person name="Camacho Y."/>
            <person name="Gros O."/>
            <person name="van Gils J.A."/>
            <person name="Eisen J.A."/>
            <person name="Petersen J.M."/>
            <person name="Yuen B."/>
        </authorList>
    </citation>
    <scope>NUCLEOTIDE SEQUENCE</scope>
    <source>
        <strain evidence="6">MAGclacostrist064TRANS</strain>
    </source>
</reference>
<dbReference type="AlphaFoldDB" id="A0A9E4KAE2"/>
<dbReference type="InterPro" id="IPR015422">
    <property type="entry name" value="PyrdxlP-dep_Trfase_small"/>
</dbReference>
<keyword evidence="6" id="KW-0032">Aminotransferase</keyword>
<dbReference type="InterPro" id="IPR015424">
    <property type="entry name" value="PyrdxlP-dep_Trfase"/>
</dbReference>
<proteinExistence type="inferred from homology"/>
<evidence type="ECO:0000256" key="1">
    <source>
        <dbReference type="ARBA" id="ARBA00022898"/>
    </source>
</evidence>
<feature type="active site" description="Proton acceptor" evidence="3">
    <location>
        <position position="183"/>
    </location>
</feature>
<dbReference type="PANTHER" id="PTHR30244:SF34">
    <property type="entry name" value="DTDP-4-AMINO-4,6-DIDEOXYGALACTOSE TRANSAMINASE"/>
    <property type="match status" value="1"/>
</dbReference>
<dbReference type="InterPro" id="IPR015421">
    <property type="entry name" value="PyrdxlP-dep_Trfase_major"/>
</dbReference>
<dbReference type="GO" id="GO:0030170">
    <property type="term" value="F:pyridoxal phosphate binding"/>
    <property type="evidence" value="ECO:0007669"/>
    <property type="project" value="TreeGrafter"/>
</dbReference>
<sequence length="398" mass="43952">MMRHLSPTGSPIKFSEFTGWLATVATGRNQTEAVLQLAKGLLGMDAGFLFSTGRGAMTALLAAVKLQNSGNDRDEVIIPAYTCYSVASSVINAGLRIRLCDIDPRTLSYDEQQLRQLDFSRVVGIVSANLYGLPNDLPMLEKLAESEGILLIDDAAQSLNAKIDGRYLGSFGDAGILSLDKGKNVTSIQGGLAVTSHPGLAELLSKEVEKLDPLSFKRQLIEFVKVVIYYFFLNPYAYKLPANISFSGLGETRFETHVEVSQYPAFLSSLAAAQFNRIDQITQSRARHGFYYDEALQSNQSITKIDRLAQTEPAYLRYPLLVHDENQRRELLEGFREYGISASYPKSLSSVTEIEGHLVGERRCPAAETVAQQIVTLPTHAYVRETDMNRIIEILAGL</sequence>
<comment type="caution">
    <text evidence="6">The sequence shown here is derived from an EMBL/GenBank/DDBJ whole genome shotgun (WGS) entry which is preliminary data.</text>
</comment>
<keyword evidence="1 4" id="KW-0663">Pyridoxal phosphate</keyword>
<dbReference type="Proteomes" id="UP000886667">
    <property type="component" value="Unassembled WGS sequence"/>
</dbReference>
<evidence type="ECO:0000256" key="4">
    <source>
        <dbReference type="PIRSR" id="PIRSR000390-2"/>
    </source>
</evidence>
<dbReference type="PANTHER" id="PTHR30244">
    <property type="entry name" value="TRANSAMINASE"/>
    <property type="match status" value="1"/>
</dbReference>
<evidence type="ECO:0000256" key="3">
    <source>
        <dbReference type="PIRSR" id="PIRSR000390-1"/>
    </source>
</evidence>
<evidence type="ECO:0000313" key="7">
    <source>
        <dbReference type="Proteomes" id="UP000886667"/>
    </source>
</evidence>
<dbReference type="GO" id="GO:0000271">
    <property type="term" value="P:polysaccharide biosynthetic process"/>
    <property type="evidence" value="ECO:0007669"/>
    <property type="project" value="TreeGrafter"/>
</dbReference>
<keyword evidence="6" id="KW-0808">Transferase</keyword>
<name>A0A9E4KAE2_9GAMM</name>